<dbReference type="SUPFAM" id="SSF51905">
    <property type="entry name" value="FAD/NAD(P)-binding domain"/>
    <property type="match status" value="1"/>
</dbReference>
<dbReference type="PANTHER" id="PTHR42841">
    <property type="entry name" value="AMINE OXIDASE"/>
    <property type="match status" value="1"/>
</dbReference>
<dbReference type="Gene3D" id="3.90.660.50">
    <property type="match status" value="1"/>
</dbReference>
<protein>
    <recommendedName>
        <fullName evidence="1">Amine oxidase domain-containing protein</fullName>
    </recommendedName>
</protein>
<name>A0ABR4XGS8_9MICO</name>
<evidence type="ECO:0000313" key="3">
    <source>
        <dbReference type="Proteomes" id="UP000029990"/>
    </source>
</evidence>
<dbReference type="Proteomes" id="UP000029990">
    <property type="component" value="Unassembled WGS sequence"/>
</dbReference>
<dbReference type="InterPro" id="IPR002937">
    <property type="entry name" value="Amino_oxidase"/>
</dbReference>
<comment type="caution">
    <text evidence="2">The sequence shown here is derived from an EMBL/GenBank/DDBJ whole genome shotgun (WGS) entry which is preliminary data.</text>
</comment>
<accession>A0ABR4XGS8</accession>
<dbReference type="InterPro" id="IPR036188">
    <property type="entry name" value="FAD/NAD-bd_sf"/>
</dbReference>
<dbReference type="Gene3D" id="3.50.50.60">
    <property type="entry name" value="FAD/NAD(P)-binding domain"/>
    <property type="match status" value="2"/>
</dbReference>
<proteinExistence type="predicted"/>
<gene>
    <name evidence="2" type="ORF">N798_07460</name>
</gene>
<dbReference type="Pfam" id="PF01593">
    <property type="entry name" value="Amino_oxidase"/>
    <property type="match status" value="1"/>
</dbReference>
<evidence type="ECO:0000259" key="1">
    <source>
        <dbReference type="Pfam" id="PF01593"/>
    </source>
</evidence>
<keyword evidence="3" id="KW-1185">Reference proteome</keyword>
<reference evidence="2 3" key="1">
    <citation type="submission" date="2013-08" db="EMBL/GenBank/DDBJ databases">
        <title>The genome sequence of Knoellia flava.</title>
        <authorList>
            <person name="Zhu W."/>
            <person name="Wang G."/>
        </authorList>
    </citation>
    <scope>NUCLEOTIDE SEQUENCE [LARGE SCALE GENOMIC DNA]</scope>
    <source>
        <strain evidence="2 3">TL1</strain>
    </source>
</reference>
<dbReference type="EMBL" id="AVPI01000015">
    <property type="protein sequence ID" value="KGN32450.1"/>
    <property type="molecule type" value="Genomic_DNA"/>
</dbReference>
<organism evidence="2 3">
    <name type="scientific">Knoellia flava TL1</name>
    <dbReference type="NCBI Taxonomy" id="1385518"/>
    <lineage>
        <taxon>Bacteria</taxon>
        <taxon>Bacillati</taxon>
        <taxon>Actinomycetota</taxon>
        <taxon>Actinomycetes</taxon>
        <taxon>Micrococcales</taxon>
        <taxon>Intrasporangiaceae</taxon>
        <taxon>Knoellia</taxon>
    </lineage>
</organism>
<evidence type="ECO:0000313" key="2">
    <source>
        <dbReference type="EMBL" id="KGN32450.1"/>
    </source>
</evidence>
<sequence length="423" mass="44020">MVATVVDTEVVVVGGGLAGLRCGWRLAEAGRSVVVVEAAQAVGGRERTDTVDGFLLDRGFQVLNPAYPAVRRWVDLDALELRPFGAGVLVRRERGLTELSHPLRNPAGLLATLRSGLLTPRGVAAMVRWVGPALAAPRRVVDGPDRSLSEGLDRVGLAGPLRDEVIEPFLAGVLAEDRGETSEAFAKLLVRMFALGVPGLPARGIRALPEQLAAAAVRAGADLRLGEAVVEVSGGVSSAVLRLAGGERLAARAAVVAVGPEAVGGLLEVPPLRTRGLQTWWFAAGEPPTASTMIAVDGRRRGPVVNTAVMTNCAPELAPPGRHLVQATCLLPASADAAATEAQVRRQVGEIYGVDTSGWQLVHRHDIRHALPAQPPPLRTTSPARVSPSVYVCGDHCDTASIQGALVSGHRVAGAVLADLASA</sequence>
<feature type="domain" description="Amine oxidase" evidence="1">
    <location>
        <begin position="17"/>
        <end position="417"/>
    </location>
</feature>